<evidence type="ECO:0000313" key="8">
    <source>
        <dbReference type="Proteomes" id="UP000289738"/>
    </source>
</evidence>
<organism evidence="7 8">
    <name type="scientific">Arachis hypogaea</name>
    <name type="common">Peanut</name>
    <dbReference type="NCBI Taxonomy" id="3818"/>
    <lineage>
        <taxon>Eukaryota</taxon>
        <taxon>Viridiplantae</taxon>
        <taxon>Streptophyta</taxon>
        <taxon>Embryophyta</taxon>
        <taxon>Tracheophyta</taxon>
        <taxon>Spermatophyta</taxon>
        <taxon>Magnoliopsida</taxon>
        <taxon>eudicotyledons</taxon>
        <taxon>Gunneridae</taxon>
        <taxon>Pentapetalae</taxon>
        <taxon>rosids</taxon>
        <taxon>fabids</taxon>
        <taxon>Fabales</taxon>
        <taxon>Fabaceae</taxon>
        <taxon>Papilionoideae</taxon>
        <taxon>50 kb inversion clade</taxon>
        <taxon>dalbergioids sensu lato</taxon>
        <taxon>Dalbergieae</taxon>
        <taxon>Pterocarpus clade</taxon>
        <taxon>Arachis</taxon>
    </lineage>
</organism>
<keyword evidence="8" id="KW-1185">Reference proteome</keyword>
<evidence type="ECO:0000256" key="3">
    <source>
        <dbReference type="ARBA" id="ARBA00022692"/>
    </source>
</evidence>
<dbReference type="AlphaFoldDB" id="A0A445CLC0"/>
<feature type="transmembrane region" description="Helical" evidence="6">
    <location>
        <begin position="123"/>
        <end position="151"/>
    </location>
</feature>
<dbReference type="InterPro" id="IPR003377">
    <property type="entry name" value="Cornichon"/>
</dbReference>
<comment type="subcellular location">
    <subcellularLocation>
        <location evidence="1">Membrane</location>
        <topology evidence="1">Multi-pass membrane protein</topology>
    </subcellularLocation>
</comment>
<evidence type="ECO:0000256" key="6">
    <source>
        <dbReference type="SAM" id="Phobius"/>
    </source>
</evidence>
<feature type="transmembrane region" description="Helical" evidence="6">
    <location>
        <begin position="180"/>
        <end position="197"/>
    </location>
</feature>
<accession>A0A445CLC0</accession>
<proteinExistence type="inferred from homology"/>
<name>A0A445CLC0_ARAHY</name>
<dbReference type="GO" id="GO:0016192">
    <property type="term" value="P:vesicle-mediated transport"/>
    <property type="evidence" value="ECO:0007669"/>
    <property type="project" value="InterPro"/>
</dbReference>
<dbReference type="Pfam" id="PF03311">
    <property type="entry name" value="Cornichon"/>
    <property type="match status" value="1"/>
</dbReference>
<comment type="caution">
    <text evidence="7">The sequence shown here is derived from an EMBL/GenBank/DDBJ whole genome shotgun (WGS) entry which is preliminary data.</text>
</comment>
<feature type="transmembrane region" description="Helical" evidence="6">
    <location>
        <begin position="73"/>
        <end position="96"/>
    </location>
</feature>
<dbReference type="SMART" id="SM01398">
    <property type="entry name" value="Cornichon"/>
    <property type="match status" value="1"/>
</dbReference>
<keyword evidence="4 6" id="KW-1133">Transmembrane helix</keyword>
<protein>
    <submittedName>
        <fullName evidence="7">Uncharacterized protein</fullName>
    </submittedName>
</protein>
<evidence type="ECO:0000256" key="1">
    <source>
        <dbReference type="ARBA" id="ARBA00004141"/>
    </source>
</evidence>
<gene>
    <name evidence="7" type="ORF">Ahy_A06g026713</name>
</gene>
<evidence type="ECO:0000313" key="7">
    <source>
        <dbReference type="EMBL" id="RYR51731.1"/>
    </source>
</evidence>
<keyword evidence="3 6" id="KW-0812">Transmembrane</keyword>
<evidence type="ECO:0000256" key="5">
    <source>
        <dbReference type="ARBA" id="ARBA00023136"/>
    </source>
</evidence>
<dbReference type="Proteomes" id="UP000289738">
    <property type="component" value="Chromosome A06"/>
</dbReference>
<evidence type="ECO:0000256" key="2">
    <source>
        <dbReference type="ARBA" id="ARBA00010095"/>
    </source>
</evidence>
<evidence type="ECO:0000256" key="4">
    <source>
        <dbReference type="ARBA" id="ARBA00022989"/>
    </source>
</evidence>
<dbReference type="EMBL" id="SDMP01000006">
    <property type="protein sequence ID" value="RYR51731.1"/>
    <property type="molecule type" value="Genomic_DNA"/>
</dbReference>
<sequence length="280" mass="32136">MNPFDASSRVNYFVIPEFIGQGLLCALCLLTESSPTLPCPKSKHITDSKLSKTCQLVENTHISDSSVLMGWELLFWLLLCFPLNIAFFASSFYQVLILSDLEDDYMNPFDASSRVNYFVIPEFIGQGLLCALCLLTGHWIMFLLTLPLACYHANLFMKRQHLLDVTEVFRVLKAEKKFRIVKLAFYLSVLIITIFRADHVLFWIQLLGQHGLNLIQFFVYLVNLPSQLKDTKIYDWVHFQSIHQSSVPISPLPPMPCEQVIYDGKIPFGFEVNPEKIEDS</sequence>
<reference evidence="7 8" key="1">
    <citation type="submission" date="2019-01" db="EMBL/GenBank/DDBJ databases">
        <title>Sequencing of cultivated peanut Arachis hypogaea provides insights into genome evolution and oil improvement.</title>
        <authorList>
            <person name="Chen X."/>
        </authorList>
    </citation>
    <scope>NUCLEOTIDE SEQUENCE [LARGE SCALE GENOMIC DNA]</scope>
    <source>
        <strain evidence="8">cv. Fuhuasheng</strain>
        <tissue evidence="7">Leaves</tissue>
    </source>
</reference>
<feature type="transmembrane region" description="Helical" evidence="6">
    <location>
        <begin position="203"/>
        <end position="222"/>
    </location>
</feature>
<dbReference type="PANTHER" id="PTHR12290">
    <property type="entry name" value="CORNICHON-RELATED"/>
    <property type="match status" value="1"/>
</dbReference>
<dbReference type="GO" id="GO:0016020">
    <property type="term" value="C:membrane"/>
    <property type="evidence" value="ECO:0007669"/>
    <property type="project" value="UniProtKB-SubCell"/>
</dbReference>
<dbReference type="STRING" id="3818.A0A445CLC0"/>
<comment type="similarity">
    <text evidence="2">Belongs to the cornichon family.</text>
</comment>
<keyword evidence="5 6" id="KW-0472">Membrane</keyword>